<gene>
    <name evidence="2" type="ORF">Tco025E_08460</name>
</gene>
<proteinExistence type="predicted"/>
<dbReference type="EMBL" id="MKKU01000789">
    <property type="protein sequence ID" value="RNF02100.1"/>
    <property type="molecule type" value="Genomic_DNA"/>
</dbReference>
<evidence type="ECO:0000313" key="3">
    <source>
        <dbReference type="Proteomes" id="UP000284403"/>
    </source>
</evidence>
<dbReference type="Proteomes" id="UP000284403">
    <property type="component" value="Unassembled WGS sequence"/>
</dbReference>
<comment type="caution">
    <text evidence="2">The sequence shown here is derived from an EMBL/GenBank/DDBJ whole genome shotgun (WGS) entry which is preliminary data.</text>
</comment>
<accession>A0A422N9F9</accession>
<dbReference type="RefSeq" id="XP_029224590.1">
    <property type="nucleotide sequence ID" value="XM_029375309.1"/>
</dbReference>
<feature type="region of interest" description="Disordered" evidence="1">
    <location>
        <begin position="70"/>
        <end position="115"/>
    </location>
</feature>
<name>A0A422N9F9_9TRYP</name>
<dbReference type="AlphaFoldDB" id="A0A422N9F9"/>
<keyword evidence="3" id="KW-1185">Reference proteome</keyword>
<evidence type="ECO:0000256" key="1">
    <source>
        <dbReference type="SAM" id="MobiDB-lite"/>
    </source>
</evidence>
<feature type="compositionally biased region" description="Gly residues" evidence="1">
    <location>
        <begin position="103"/>
        <end position="115"/>
    </location>
</feature>
<dbReference type="GeneID" id="40322071"/>
<evidence type="ECO:0000313" key="2">
    <source>
        <dbReference type="EMBL" id="RNF02100.1"/>
    </source>
</evidence>
<protein>
    <submittedName>
        <fullName evidence="2">Uncharacterized protein</fullName>
    </submittedName>
</protein>
<reference evidence="2 3" key="1">
    <citation type="journal article" date="2018" name="BMC Genomics">
        <title>Genomic comparison of Trypanosoma conorhini and Trypanosoma rangeli to Trypanosoma cruzi strains of high and low virulence.</title>
        <authorList>
            <person name="Bradwell K.R."/>
            <person name="Koparde V.N."/>
            <person name="Matveyev A.V."/>
            <person name="Serrano M.G."/>
            <person name="Alves J.M."/>
            <person name="Parikh H."/>
            <person name="Huang B."/>
            <person name="Lee V."/>
            <person name="Espinosa-Alvarez O."/>
            <person name="Ortiz P.A."/>
            <person name="Costa-Martins A.G."/>
            <person name="Teixeira M.M."/>
            <person name="Buck G.A."/>
        </authorList>
    </citation>
    <scope>NUCLEOTIDE SEQUENCE [LARGE SCALE GENOMIC DNA]</scope>
    <source>
        <strain evidence="2 3">025E</strain>
    </source>
</reference>
<organism evidence="2 3">
    <name type="scientific">Trypanosoma conorhini</name>
    <dbReference type="NCBI Taxonomy" id="83891"/>
    <lineage>
        <taxon>Eukaryota</taxon>
        <taxon>Discoba</taxon>
        <taxon>Euglenozoa</taxon>
        <taxon>Kinetoplastea</taxon>
        <taxon>Metakinetoplastina</taxon>
        <taxon>Trypanosomatida</taxon>
        <taxon>Trypanosomatidae</taxon>
        <taxon>Trypanosoma</taxon>
    </lineage>
</organism>
<sequence length="249" mass="26019">MAMLCGDASVLDRMADPRVLAALQPECAFAFSSRLCAAPPPGPRSLFFAAHGGRHLSEIVWRHWEPLRRGSPTGRLPRHGAGGAPSRRRARARVRHEWDGRSARGGGSHPLAGRGGGLLEQAVARGVGWPRRVDARAEYTLSVPGLGRLPRSAKQPCSHAQCGAAGHRGGGRGRPALAVRCMRVAGMLPAHAACGCSFTVKACCRLPSGAREVTVACGPGRAAFCCGWRGGATAARVAGGPVHFHLATI</sequence>